<comment type="similarity">
    <text evidence="2">Belongs to the adaptor complexes large subunit family.</text>
</comment>
<gene>
    <name evidence="8" type="ORF">PAPYR_2423</name>
</gene>
<dbReference type="Pfam" id="PF09066">
    <property type="entry name" value="B2-adapt-app_C"/>
    <property type="match status" value="1"/>
</dbReference>
<dbReference type="SUPFAM" id="SSF48371">
    <property type="entry name" value="ARM repeat"/>
    <property type="match status" value="1"/>
</dbReference>
<feature type="domain" description="Clathrin/coatomer adaptor adaptin-like N-terminal" evidence="6">
    <location>
        <begin position="13"/>
        <end position="534"/>
    </location>
</feature>
<keyword evidence="5" id="KW-0472">Membrane</keyword>
<dbReference type="EMBL" id="JAPMOS010000008">
    <property type="protein sequence ID" value="KAJ4461367.1"/>
    <property type="molecule type" value="Genomic_DNA"/>
</dbReference>
<evidence type="ECO:0000256" key="2">
    <source>
        <dbReference type="ARBA" id="ARBA00006613"/>
    </source>
</evidence>
<dbReference type="InterPro" id="IPR002553">
    <property type="entry name" value="Clathrin/coatomer_adapt-like_N"/>
</dbReference>
<keyword evidence="3" id="KW-0813">Transport</keyword>
<sequence length="935" mass="102311">MASDSKFFSTSRKGEIREFQLDLNSANPQKKKDAIKKIIAAMTVGTDVSQLFSDVIRNMQTDDLEMKKLVYLYLINYSKSEPDLALLAVNTFVKDTANLNPLVRALALRTMGCIRVDSITEHLCEPLRRGLKDPDPYVRKTAVLGVAKMYDISPDLVVDEGFIDMLKTLLGDANPMVVSNSVATLMEIQAVNPGQEIFVIRQEELNKLLAALNACSEWGQVFILDALATYHPADADEAERIAERVVPRLNHANSAVVLSSVKLLLLLLNYMTNPDSVTMYCRKMAPPLVTQLSAQPEIRYVALRNINLVIQKRPGLLQSEIKVFFCKYNDPLYVKMEKLEIMMLLVEDPNIAQVLAELKEYATEVDVEFVRKAVRAIGRCAIKLDNAADQCVDALVNLIDNSQVNYVVQESIVVIRDIFRKYPHKYEGIIVKLCDKLESLDEPEAKAAMIWILGEYSDRIENPDQIFETYFVENFHDETPAVQLQILTAVVKMFLKVQHDTQPLVHKVLKMATQKSDNPDLRDRGFVYWRLLSASLDTAREVVLAPRPPITAPTTTIAPELLDELIPQMATLASVFHRPPETFITNAKLAVPKAQPGMAAPQMELTSGADEPIEGATSGSGDDAARREAVAAAAQAVAEGDLLPGLASLAAPAPATAAQAAGLVMPTPAPVAPAPVAAPAAAAVPVTAEGALPERRPTTVLLAQRTAKGFQLTGDFVLRGGVLGLDMLAENLSTEVIPPEFEFQFNKNGFGVVPSTMTLPTALTPGKSVSVFVRCDLQPGHQAPWDGADPRTLCTVPMALSNAFTGVHFFNGTVSLLCVTTPGASIERPAFAERFQALGEQAEQTRILERVYPLETCLGLLKARNLFEVARKRVEDLVIVYLYGTTRVFESEFFVEAAFRPTPAGTLACKVSVRSKPEGIATLAADSAAILLSMQ</sequence>
<dbReference type="InterPro" id="IPR026739">
    <property type="entry name" value="AP_beta"/>
</dbReference>
<evidence type="ECO:0000256" key="3">
    <source>
        <dbReference type="ARBA" id="ARBA00022448"/>
    </source>
</evidence>
<dbReference type="SUPFAM" id="SSF49348">
    <property type="entry name" value="Clathrin adaptor appendage domain"/>
    <property type="match status" value="1"/>
</dbReference>
<dbReference type="Gene3D" id="2.60.40.1150">
    <property type="match status" value="1"/>
</dbReference>
<reference evidence="8" key="1">
    <citation type="journal article" date="2022" name="bioRxiv">
        <title>Genomics of Preaxostyla Flagellates Illuminates Evolutionary Transitions and the Path Towards Mitochondrial Loss.</title>
        <authorList>
            <person name="Novak L.V.F."/>
            <person name="Treitli S.C."/>
            <person name="Pyrih J."/>
            <person name="Halakuc P."/>
            <person name="Pipaliya S.V."/>
            <person name="Vacek V."/>
            <person name="Brzon O."/>
            <person name="Soukal P."/>
            <person name="Eme L."/>
            <person name="Dacks J.B."/>
            <person name="Karnkowska A."/>
            <person name="Elias M."/>
            <person name="Hampl V."/>
        </authorList>
    </citation>
    <scope>NUCLEOTIDE SEQUENCE</scope>
    <source>
        <strain evidence="8">RCP-MX</strain>
    </source>
</reference>
<organism evidence="8 9">
    <name type="scientific">Paratrimastix pyriformis</name>
    <dbReference type="NCBI Taxonomy" id="342808"/>
    <lineage>
        <taxon>Eukaryota</taxon>
        <taxon>Metamonada</taxon>
        <taxon>Preaxostyla</taxon>
        <taxon>Paratrimastigidae</taxon>
        <taxon>Paratrimastix</taxon>
    </lineage>
</organism>
<name>A0ABQ8UQC8_9EUKA</name>
<comment type="subcellular location">
    <subcellularLocation>
        <location evidence="1">Endomembrane system</location>
    </subcellularLocation>
</comment>
<keyword evidence="9" id="KW-1185">Reference proteome</keyword>
<evidence type="ECO:0000313" key="8">
    <source>
        <dbReference type="EMBL" id="KAJ4461367.1"/>
    </source>
</evidence>
<dbReference type="InterPro" id="IPR013037">
    <property type="entry name" value="Clathrin_b-adaptin_app_Ig-like"/>
</dbReference>
<dbReference type="InterPro" id="IPR016024">
    <property type="entry name" value="ARM-type_fold"/>
</dbReference>
<evidence type="ECO:0000256" key="5">
    <source>
        <dbReference type="ARBA" id="ARBA00023136"/>
    </source>
</evidence>
<dbReference type="InterPro" id="IPR013041">
    <property type="entry name" value="Clathrin_app_Ig-like_sf"/>
</dbReference>
<evidence type="ECO:0000256" key="4">
    <source>
        <dbReference type="ARBA" id="ARBA00022927"/>
    </source>
</evidence>
<dbReference type="InterPro" id="IPR015151">
    <property type="entry name" value="B-adaptin_app_sub_C"/>
</dbReference>
<dbReference type="PANTHER" id="PTHR11134">
    <property type="entry name" value="ADAPTOR COMPLEX SUBUNIT BETA FAMILY MEMBER"/>
    <property type="match status" value="1"/>
</dbReference>
<evidence type="ECO:0000256" key="1">
    <source>
        <dbReference type="ARBA" id="ARBA00004308"/>
    </source>
</evidence>
<dbReference type="Pfam" id="PF01602">
    <property type="entry name" value="Adaptin_N"/>
    <property type="match status" value="1"/>
</dbReference>
<dbReference type="Gene3D" id="1.25.10.10">
    <property type="entry name" value="Leucine-rich Repeat Variant"/>
    <property type="match status" value="1"/>
</dbReference>
<protein>
    <submittedName>
        <fullName evidence="8">Adaptor protein complex 1/2 (AP-1/2)</fullName>
    </submittedName>
</protein>
<dbReference type="InterPro" id="IPR011989">
    <property type="entry name" value="ARM-like"/>
</dbReference>
<dbReference type="Proteomes" id="UP001141327">
    <property type="component" value="Unassembled WGS sequence"/>
</dbReference>
<comment type="caution">
    <text evidence="8">The sequence shown here is derived from an EMBL/GenBank/DDBJ whole genome shotgun (WGS) entry which is preliminary data.</text>
</comment>
<evidence type="ECO:0000259" key="7">
    <source>
        <dbReference type="Pfam" id="PF09066"/>
    </source>
</evidence>
<evidence type="ECO:0000313" key="9">
    <source>
        <dbReference type="Proteomes" id="UP001141327"/>
    </source>
</evidence>
<proteinExistence type="inferred from homology"/>
<accession>A0ABQ8UQC8</accession>
<keyword evidence="4" id="KW-0653">Protein transport</keyword>
<evidence type="ECO:0000259" key="6">
    <source>
        <dbReference type="Pfam" id="PF01602"/>
    </source>
</evidence>
<feature type="domain" description="Beta-adaptin appendage C-terminal subdomain" evidence="7">
    <location>
        <begin position="822"/>
        <end position="924"/>
    </location>
</feature>